<dbReference type="InterPro" id="IPR015943">
    <property type="entry name" value="WD40/YVTN_repeat-like_dom_sf"/>
</dbReference>
<sequence length="310" mass="35138">MLKLICPFLLELLCSTMLYGQNTADTTAQLFEPGLISTKYPNRDIAISTDGNEVFYTLQSYKREVSVIMRLVKVKGKWSKPQVASFSGQHGDLEPAFSPDGKRLYFVSNRSANGTTKEDYDIWYVDKTNDKWGDPINIGTPVNTEENEFYPSITSKGDLYFTAEYEDNKGKEDIYVSRLVNGKYTNPESISEAVNSKTYEFNAFIVPDESYILFTSYGRPDDLGGGDLYISSKNDQGEWSPARHLSHSVNSTALDYCPFVSADSKYLYFTSDRSSVTSARDYKSIINMMESIENGFDNVYRISWDKILSE</sequence>
<dbReference type="InterPro" id="IPR011659">
    <property type="entry name" value="WD40"/>
</dbReference>
<comment type="caution">
    <text evidence="2">The sequence shown here is derived from an EMBL/GenBank/DDBJ whole genome shotgun (WGS) entry which is preliminary data.</text>
</comment>
<dbReference type="AlphaFoldDB" id="A0A937FZQ1"/>
<dbReference type="EMBL" id="JAEUGD010000058">
    <property type="protein sequence ID" value="MBL6447982.1"/>
    <property type="molecule type" value="Genomic_DNA"/>
</dbReference>
<accession>A0A937FZQ1</accession>
<dbReference type="RefSeq" id="WP_202857523.1">
    <property type="nucleotide sequence ID" value="NZ_JAEUGD010000058.1"/>
</dbReference>
<dbReference type="Pfam" id="PF07676">
    <property type="entry name" value="PD40"/>
    <property type="match status" value="3"/>
</dbReference>
<dbReference type="SUPFAM" id="SSF82171">
    <property type="entry name" value="DPP6 N-terminal domain-like"/>
    <property type="match status" value="1"/>
</dbReference>
<evidence type="ECO:0000313" key="3">
    <source>
        <dbReference type="Proteomes" id="UP000614216"/>
    </source>
</evidence>
<evidence type="ECO:0000313" key="2">
    <source>
        <dbReference type="EMBL" id="MBL6447982.1"/>
    </source>
</evidence>
<name>A0A937FZQ1_9BACT</name>
<comment type="similarity">
    <text evidence="1">Belongs to the TolB family.</text>
</comment>
<dbReference type="InterPro" id="IPR011042">
    <property type="entry name" value="6-blade_b-propeller_TolB-like"/>
</dbReference>
<organism evidence="2 3">
    <name type="scientific">Fulvivirga marina</name>
    <dbReference type="NCBI Taxonomy" id="2494733"/>
    <lineage>
        <taxon>Bacteria</taxon>
        <taxon>Pseudomonadati</taxon>
        <taxon>Bacteroidota</taxon>
        <taxon>Cytophagia</taxon>
        <taxon>Cytophagales</taxon>
        <taxon>Fulvivirgaceae</taxon>
        <taxon>Fulvivirga</taxon>
    </lineage>
</organism>
<dbReference type="PANTHER" id="PTHR36842">
    <property type="entry name" value="PROTEIN TOLB HOMOLOG"/>
    <property type="match status" value="1"/>
</dbReference>
<dbReference type="Gene3D" id="2.130.10.10">
    <property type="entry name" value="YVTN repeat-like/Quinoprotein amine dehydrogenase"/>
    <property type="match status" value="1"/>
</dbReference>
<dbReference type="Gene3D" id="2.120.10.30">
    <property type="entry name" value="TolB, C-terminal domain"/>
    <property type="match status" value="1"/>
</dbReference>
<dbReference type="PANTHER" id="PTHR36842:SF1">
    <property type="entry name" value="PROTEIN TOLB"/>
    <property type="match status" value="1"/>
</dbReference>
<proteinExistence type="inferred from homology"/>
<reference evidence="2" key="1">
    <citation type="submission" date="2021-01" db="EMBL/GenBank/DDBJ databases">
        <title>Fulvivirga kasyanovii gen. nov., sp nov., a novel member of the phylum Bacteroidetes isolated from seawater in a mussel farm.</title>
        <authorList>
            <person name="Zhao L.-H."/>
            <person name="Wang Z.-J."/>
        </authorList>
    </citation>
    <scope>NUCLEOTIDE SEQUENCE</scope>
    <source>
        <strain evidence="2">29W222</strain>
    </source>
</reference>
<gene>
    <name evidence="2" type="ORF">JMN32_16820</name>
</gene>
<dbReference type="Proteomes" id="UP000614216">
    <property type="component" value="Unassembled WGS sequence"/>
</dbReference>
<evidence type="ECO:0000256" key="1">
    <source>
        <dbReference type="ARBA" id="ARBA00009820"/>
    </source>
</evidence>
<protein>
    <submittedName>
        <fullName evidence="2">PD40 domain-containing protein</fullName>
    </submittedName>
</protein>
<keyword evidence="3" id="KW-1185">Reference proteome</keyword>